<keyword evidence="4" id="KW-1185">Reference proteome</keyword>
<gene>
    <name evidence="3" type="ORF">H6G74_22510</name>
</gene>
<dbReference type="InterPro" id="IPR007712">
    <property type="entry name" value="RelE/ParE_toxin"/>
</dbReference>
<comment type="similarity">
    <text evidence="1">Belongs to the RelE toxin family.</text>
</comment>
<comment type="caution">
    <text evidence="3">The sequence shown here is derived from an EMBL/GenBank/DDBJ whole genome shotgun (WGS) entry which is preliminary data.</text>
</comment>
<dbReference type="EMBL" id="JACJTB010000036">
    <property type="protein sequence ID" value="MBD2597077.1"/>
    <property type="molecule type" value="Genomic_DNA"/>
</dbReference>
<evidence type="ECO:0000256" key="2">
    <source>
        <dbReference type="ARBA" id="ARBA00022649"/>
    </source>
</evidence>
<dbReference type="Proteomes" id="UP000603457">
    <property type="component" value="Unassembled WGS sequence"/>
</dbReference>
<dbReference type="InterPro" id="IPR051803">
    <property type="entry name" value="TA_system_RelE-like_toxin"/>
</dbReference>
<dbReference type="Pfam" id="PF05016">
    <property type="entry name" value="ParE_toxin"/>
    <property type="match status" value="1"/>
</dbReference>
<name>A0ABR8G1H4_9NOSO</name>
<dbReference type="PANTHER" id="PTHR33755">
    <property type="entry name" value="TOXIN PARE1-RELATED"/>
    <property type="match status" value="1"/>
</dbReference>
<dbReference type="InterPro" id="IPR035093">
    <property type="entry name" value="RelE/ParE_toxin_dom_sf"/>
</dbReference>
<reference evidence="3 4" key="1">
    <citation type="journal article" date="2020" name="ISME J.">
        <title>Comparative genomics reveals insights into cyanobacterial evolution and habitat adaptation.</title>
        <authorList>
            <person name="Chen M.Y."/>
            <person name="Teng W.K."/>
            <person name="Zhao L."/>
            <person name="Hu C.X."/>
            <person name="Zhou Y.K."/>
            <person name="Han B.P."/>
            <person name="Song L.R."/>
            <person name="Shu W.S."/>
        </authorList>
    </citation>
    <scope>NUCLEOTIDE SEQUENCE [LARGE SCALE GENOMIC DNA]</scope>
    <source>
        <strain evidence="3 4">FACHB-130</strain>
    </source>
</reference>
<evidence type="ECO:0000313" key="4">
    <source>
        <dbReference type="Proteomes" id="UP000603457"/>
    </source>
</evidence>
<dbReference type="PANTHER" id="PTHR33755:SF6">
    <property type="entry name" value="PLASMID STABILIZATION SYSTEM PROTEIN"/>
    <property type="match status" value="1"/>
</dbReference>
<protein>
    <submittedName>
        <fullName evidence="3">Type II toxin-antitoxin system RelE/ParE family toxin</fullName>
    </submittedName>
</protein>
<dbReference type="Gene3D" id="3.30.2310.20">
    <property type="entry name" value="RelE-like"/>
    <property type="match status" value="1"/>
</dbReference>
<keyword evidence="2" id="KW-1277">Toxin-antitoxin system</keyword>
<organism evidence="3 4">
    <name type="scientific">Nostoc spongiaeforme FACHB-130</name>
    <dbReference type="NCBI Taxonomy" id="1357510"/>
    <lineage>
        <taxon>Bacteria</taxon>
        <taxon>Bacillati</taxon>
        <taxon>Cyanobacteriota</taxon>
        <taxon>Cyanophyceae</taxon>
        <taxon>Nostocales</taxon>
        <taxon>Nostocaceae</taxon>
        <taxon>Nostoc</taxon>
    </lineage>
</organism>
<dbReference type="RefSeq" id="WP_190969759.1">
    <property type="nucleotide sequence ID" value="NZ_JACJTB010000036.1"/>
</dbReference>
<sequence>MEYFIAQEASQDLEEILDYFLVRNVNAGEKFIREFNRKCQNIVQFPNIGRSYAKFDPRLREIPLDGYIIFYQVFEDSVVIVRVVSGYRDLESIF</sequence>
<evidence type="ECO:0000256" key="1">
    <source>
        <dbReference type="ARBA" id="ARBA00006226"/>
    </source>
</evidence>
<accession>A0ABR8G1H4</accession>
<evidence type="ECO:0000313" key="3">
    <source>
        <dbReference type="EMBL" id="MBD2597077.1"/>
    </source>
</evidence>
<proteinExistence type="inferred from homology"/>